<dbReference type="AlphaFoldDB" id="A0A9W6Y487"/>
<evidence type="ECO:0000313" key="3">
    <source>
        <dbReference type="Proteomes" id="UP001165121"/>
    </source>
</evidence>
<reference evidence="2" key="1">
    <citation type="submission" date="2023-04" db="EMBL/GenBank/DDBJ databases">
        <title>Phytophthora fragariaefolia NBRC 109709.</title>
        <authorList>
            <person name="Ichikawa N."/>
            <person name="Sato H."/>
            <person name="Tonouchi N."/>
        </authorList>
    </citation>
    <scope>NUCLEOTIDE SEQUENCE</scope>
    <source>
        <strain evidence="2">NBRC 109709</strain>
    </source>
</reference>
<evidence type="ECO:0000313" key="2">
    <source>
        <dbReference type="EMBL" id="GMF52010.1"/>
    </source>
</evidence>
<protein>
    <submittedName>
        <fullName evidence="2">Unnamed protein product</fullName>
    </submittedName>
</protein>
<gene>
    <name evidence="2" type="ORF">Pfra01_002121700</name>
</gene>
<name>A0A9W6Y487_9STRA</name>
<dbReference type="EMBL" id="BSXT01003000">
    <property type="protein sequence ID" value="GMF52010.1"/>
    <property type="molecule type" value="Genomic_DNA"/>
</dbReference>
<evidence type="ECO:0000256" key="1">
    <source>
        <dbReference type="SAM" id="MobiDB-lite"/>
    </source>
</evidence>
<proteinExistence type="predicted"/>
<dbReference type="Proteomes" id="UP001165121">
    <property type="component" value="Unassembled WGS sequence"/>
</dbReference>
<comment type="caution">
    <text evidence="2">The sequence shown here is derived from an EMBL/GenBank/DDBJ whole genome shotgun (WGS) entry which is preliminary data.</text>
</comment>
<accession>A0A9W6Y487</accession>
<keyword evidence="3" id="KW-1185">Reference proteome</keyword>
<sequence>MLPHPRARGIATSRMRRLEPRHTPNAGRDGLQVASVEAVTAAGKERTGNVPRRELFHVRWDWNACADMLADQAL</sequence>
<organism evidence="2 3">
    <name type="scientific">Phytophthora fragariaefolia</name>
    <dbReference type="NCBI Taxonomy" id="1490495"/>
    <lineage>
        <taxon>Eukaryota</taxon>
        <taxon>Sar</taxon>
        <taxon>Stramenopiles</taxon>
        <taxon>Oomycota</taxon>
        <taxon>Peronosporomycetes</taxon>
        <taxon>Peronosporales</taxon>
        <taxon>Peronosporaceae</taxon>
        <taxon>Phytophthora</taxon>
    </lineage>
</organism>
<feature type="region of interest" description="Disordered" evidence="1">
    <location>
        <begin position="1"/>
        <end position="29"/>
    </location>
</feature>